<feature type="transmembrane region" description="Helical" evidence="6">
    <location>
        <begin position="123"/>
        <end position="143"/>
    </location>
</feature>
<dbReference type="AlphaFoldDB" id="A0A3L6PSR8"/>
<dbReference type="PANTHER" id="PTHR12668">
    <property type="entry name" value="TRANSMEMBRANE PROTEIN 14, 15"/>
    <property type="match status" value="1"/>
</dbReference>
<evidence type="ECO:0000256" key="1">
    <source>
        <dbReference type="ARBA" id="ARBA00004370"/>
    </source>
</evidence>
<evidence type="ECO:0000256" key="4">
    <source>
        <dbReference type="ARBA" id="ARBA00022989"/>
    </source>
</evidence>
<name>A0A3L6PSR8_PANMI</name>
<evidence type="ECO:0000256" key="3">
    <source>
        <dbReference type="ARBA" id="ARBA00022692"/>
    </source>
</evidence>
<keyword evidence="8" id="KW-1185">Reference proteome</keyword>
<evidence type="ECO:0000313" key="8">
    <source>
        <dbReference type="Proteomes" id="UP000275267"/>
    </source>
</evidence>
<dbReference type="Proteomes" id="UP000275267">
    <property type="component" value="Unassembled WGS sequence"/>
</dbReference>
<keyword evidence="5 6" id="KW-0472">Membrane</keyword>
<comment type="similarity">
    <text evidence="2">Belongs to the TMEM14 family.</text>
</comment>
<organism evidence="7 8">
    <name type="scientific">Panicum miliaceum</name>
    <name type="common">Proso millet</name>
    <name type="synonym">Broomcorn millet</name>
    <dbReference type="NCBI Taxonomy" id="4540"/>
    <lineage>
        <taxon>Eukaryota</taxon>
        <taxon>Viridiplantae</taxon>
        <taxon>Streptophyta</taxon>
        <taxon>Embryophyta</taxon>
        <taxon>Tracheophyta</taxon>
        <taxon>Spermatophyta</taxon>
        <taxon>Magnoliopsida</taxon>
        <taxon>Liliopsida</taxon>
        <taxon>Poales</taxon>
        <taxon>Poaceae</taxon>
        <taxon>PACMAD clade</taxon>
        <taxon>Panicoideae</taxon>
        <taxon>Panicodae</taxon>
        <taxon>Paniceae</taxon>
        <taxon>Panicinae</taxon>
        <taxon>Panicum</taxon>
        <taxon>Panicum sect. Panicum</taxon>
    </lineage>
</organism>
<feature type="transmembrane region" description="Helical" evidence="6">
    <location>
        <begin position="186"/>
        <end position="203"/>
    </location>
</feature>
<comment type="subcellular location">
    <subcellularLocation>
        <location evidence="1">Membrane</location>
    </subcellularLocation>
</comment>
<dbReference type="EMBL" id="PQIB02000015">
    <property type="protein sequence ID" value="RLM64294.1"/>
    <property type="molecule type" value="Genomic_DNA"/>
</dbReference>
<feature type="transmembrane region" description="Helical" evidence="6">
    <location>
        <begin position="98"/>
        <end position="117"/>
    </location>
</feature>
<keyword evidence="4 6" id="KW-1133">Transmembrane helix</keyword>
<proteinExistence type="inferred from homology"/>
<dbReference type="InterPro" id="IPR044890">
    <property type="entry name" value="TMEM14_sf"/>
</dbReference>
<feature type="transmembrane region" description="Helical" evidence="6">
    <location>
        <begin position="155"/>
        <end position="174"/>
    </location>
</feature>
<dbReference type="STRING" id="4540.A0A3L6PSR8"/>
<dbReference type="Gene3D" id="1.10.10.1740">
    <property type="entry name" value="Transmembrane protein 14-like"/>
    <property type="match status" value="1"/>
</dbReference>
<dbReference type="GO" id="GO:0009706">
    <property type="term" value="C:chloroplast inner membrane"/>
    <property type="evidence" value="ECO:0007669"/>
    <property type="project" value="TreeGrafter"/>
</dbReference>
<dbReference type="PANTHER" id="PTHR12668:SF16">
    <property type="entry name" value="OS04G0470300 PROTEIN"/>
    <property type="match status" value="1"/>
</dbReference>
<sequence length="219" mass="23678">MAAAAQLHGSAATAAAYRRTRAYSNPSSCRGLRSPLVGHPKLLISTNGVGLKPFGFAAKLATNENAQVEELNLRSDQMKEFVQAEGHPKKRSAKIHDFCLGIPFGGLLFSMGLLGYMFSRSTISIVLGVAPGLATLLLGALSLKFWRSAISAFLAWKYSHAYFLVTFPTLNSFFPEQTNRLLPWGFYASLSTAMACFYGYVLLAGGNPPPKKLAAIPQQ</sequence>
<dbReference type="Pfam" id="PF03647">
    <property type="entry name" value="Tmemb_14"/>
    <property type="match status" value="1"/>
</dbReference>
<keyword evidence="3 6" id="KW-0812">Transmembrane</keyword>
<evidence type="ECO:0000256" key="6">
    <source>
        <dbReference type="SAM" id="Phobius"/>
    </source>
</evidence>
<dbReference type="OrthoDB" id="655183at2759"/>
<reference evidence="8" key="1">
    <citation type="journal article" date="2019" name="Nat. Commun.">
        <title>The genome of broomcorn millet.</title>
        <authorList>
            <person name="Zou C."/>
            <person name="Miki D."/>
            <person name="Li D."/>
            <person name="Tang Q."/>
            <person name="Xiao L."/>
            <person name="Rajput S."/>
            <person name="Deng P."/>
            <person name="Jia W."/>
            <person name="Huang R."/>
            <person name="Zhang M."/>
            <person name="Sun Y."/>
            <person name="Hu J."/>
            <person name="Fu X."/>
            <person name="Schnable P.S."/>
            <person name="Li F."/>
            <person name="Zhang H."/>
            <person name="Feng B."/>
            <person name="Zhu X."/>
            <person name="Liu R."/>
            <person name="Schnable J.C."/>
            <person name="Zhu J.-K."/>
            <person name="Zhang H."/>
        </authorList>
    </citation>
    <scope>NUCLEOTIDE SEQUENCE [LARGE SCALE GENOMIC DNA]</scope>
</reference>
<evidence type="ECO:0000313" key="7">
    <source>
        <dbReference type="EMBL" id="RLM64294.1"/>
    </source>
</evidence>
<protein>
    <submittedName>
        <fullName evidence="7">Protein FATTY ACID EXPORT 6-like isoform X2</fullName>
    </submittedName>
</protein>
<comment type="caution">
    <text evidence="7">The sequence shown here is derived from an EMBL/GenBank/DDBJ whole genome shotgun (WGS) entry which is preliminary data.</text>
</comment>
<evidence type="ECO:0000256" key="5">
    <source>
        <dbReference type="ARBA" id="ARBA00023136"/>
    </source>
</evidence>
<gene>
    <name evidence="7" type="ORF">C2845_PM16G10590</name>
</gene>
<accession>A0A3L6PSR8</accession>
<evidence type="ECO:0000256" key="2">
    <source>
        <dbReference type="ARBA" id="ARBA00007590"/>
    </source>
</evidence>
<dbReference type="InterPro" id="IPR005349">
    <property type="entry name" value="TMEM14"/>
</dbReference>
<dbReference type="GO" id="GO:0015245">
    <property type="term" value="F:fatty acid transmembrane transporter activity"/>
    <property type="evidence" value="ECO:0007669"/>
    <property type="project" value="TreeGrafter"/>
</dbReference>